<gene>
    <name evidence="2" type="ORF">K5L39_14510</name>
</gene>
<keyword evidence="1" id="KW-1133">Transmembrane helix</keyword>
<sequence>MNDHADRPPAVLVAGGIVAAQGAAALAVAAVLVVRGLAGADQQVVSGYGTAVWFALIGAAVLAAGWTLLRGRRAGRGAAVITNLTLLPVAWYLGVGSQRWGYGAAVAVVALAVLAALFSPAALRWAAGRPTPSGSS</sequence>
<protein>
    <recommendedName>
        <fullName evidence="4">Integral membrane protein</fullName>
    </recommendedName>
</protein>
<evidence type="ECO:0008006" key="4">
    <source>
        <dbReference type="Google" id="ProtNLM"/>
    </source>
</evidence>
<dbReference type="EMBL" id="JAYJJQ010000013">
    <property type="protein sequence ID" value="MEB3070400.1"/>
    <property type="molecule type" value="Genomic_DNA"/>
</dbReference>
<feature type="transmembrane region" description="Helical" evidence="1">
    <location>
        <begin position="12"/>
        <end position="38"/>
    </location>
</feature>
<comment type="caution">
    <text evidence="2">The sequence shown here is derived from an EMBL/GenBank/DDBJ whole genome shotgun (WGS) entry which is preliminary data.</text>
</comment>
<evidence type="ECO:0000256" key="1">
    <source>
        <dbReference type="SAM" id="Phobius"/>
    </source>
</evidence>
<dbReference type="RefSeq" id="WP_225396767.1">
    <property type="nucleotide sequence ID" value="NZ_JAYJJQ010000013.1"/>
</dbReference>
<reference evidence="2 3" key="1">
    <citation type="submission" date="2023-12" db="EMBL/GenBank/DDBJ databases">
        <title>Description of new species of Mycobacterium terrae complex isolated from sewage at the Sao Paulo Zoological Park Foundation in Brazil.</title>
        <authorList>
            <person name="Romagnoli C.L."/>
            <person name="Conceicao E.C."/>
            <person name="Machado E."/>
            <person name="Barreto L.B.P.F."/>
            <person name="Sharma A."/>
            <person name="Silva N.M."/>
            <person name="Marques L.E."/>
            <person name="Juliana M.A."/>
            <person name="Lourenco M.C.S."/>
            <person name="Digiampietri L.A."/>
            <person name="Suffys P.N."/>
            <person name="Viana-Niero C."/>
        </authorList>
    </citation>
    <scope>NUCLEOTIDE SEQUENCE [LARGE SCALE GENOMIC DNA]</scope>
    <source>
        <strain evidence="2 3">MYC017</strain>
    </source>
</reference>
<organism evidence="2 3">
    <name type="scientific">[Mycobacterium] vasticus</name>
    <dbReference type="NCBI Taxonomy" id="2875777"/>
    <lineage>
        <taxon>Bacteria</taxon>
        <taxon>Bacillati</taxon>
        <taxon>Actinomycetota</taxon>
        <taxon>Actinomycetes</taxon>
        <taxon>Mycobacteriales</taxon>
        <taxon>Mycobacteriaceae</taxon>
        <taxon>Mycolicibacter</taxon>
    </lineage>
</organism>
<keyword evidence="1" id="KW-0812">Transmembrane</keyword>
<dbReference type="Proteomes" id="UP001299283">
    <property type="component" value="Unassembled WGS sequence"/>
</dbReference>
<feature type="transmembrane region" description="Helical" evidence="1">
    <location>
        <begin position="76"/>
        <end position="94"/>
    </location>
</feature>
<feature type="transmembrane region" description="Helical" evidence="1">
    <location>
        <begin position="100"/>
        <end position="123"/>
    </location>
</feature>
<proteinExistence type="predicted"/>
<feature type="transmembrane region" description="Helical" evidence="1">
    <location>
        <begin position="50"/>
        <end position="69"/>
    </location>
</feature>
<keyword evidence="3" id="KW-1185">Reference proteome</keyword>
<keyword evidence="1" id="KW-0472">Membrane</keyword>
<name>A0ABU5YZS8_9MYCO</name>
<evidence type="ECO:0000313" key="2">
    <source>
        <dbReference type="EMBL" id="MEB3070400.1"/>
    </source>
</evidence>
<evidence type="ECO:0000313" key="3">
    <source>
        <dbReference type="Proteomes" id="UP001299283"/>
    </source>
</evidence>
<accession>A0ABU5YZS8</accession>